<dbReference type="InterPro" id="IPR042274">
    <property type="entry name" value="YycH/YycI_2"/>
</dbReference>
<gene>
    <name evidence="2" type="ORF">J2S03_002790</name>
</gene>
<reference evidence="2 3" key="1">
    <citation type="submission" date="2023-07" db="EMBL/GenBank/DDBJ databases">
        <title>Genomic Encyclopedia of Type Strains, Phase IV (KMG-IV): sequencing the most valuable type-strain genomes for metagenomic binning, comparative biology and taxonomic classification.</title>
        <authorList>
            <person name="Goeker M."/>
        </authorList>
    </citation>
    <scope>NUCLEOTIDE SEQUENCE [LARGE SCALE GENOMIC DNA]</scope>
    <source>
        <strain evidence="2 3">DSM 4006</strain>
    </source>
</reference>
<comment type="caution">
    <text evidence="2">The sequence shown here is derived from an EMBL/GenBank/DDBJ whole genome shotgun (WGS) entry which is preliminary data.</text>
</comment>
<dbReference type="Proteomes" id="UP001232973">
    <property type="component" value="Unassembled WGS sequence"/>
</dbReference>
<dbReference type="EMBL" id="JAUSTP010000027">
    <property type="protein sequence ID" value="MDQ0190923.1"/>
    <property type="molecule type" value="Genomic_DNA"/>
</dbReference>
<evidence type="ECO:0000313" key="3">
    <source>
        <dbReference type="Proteomes" id="UP001232973"/>
    </source>
</evidence>
<evidence type="ECO:0000259" key="1">
    <source>
        <dbReference type="Pfam" id="PF07435"/>
    </source>
</evidence>
<protein>
    <recommendedName>
        <fullName evidence="1">Regulatory protein YycH domain-containing protein</fullName>
    </recommendedName>
</protein>
<sequence length="427" mass="45253">MSMQALKSILLAALVALSVFLSFELWHGLWQSPSYASWTGPGGLPMASQPTLTNVTRPTQVVVQTSSGLSVDVPGSTGYEQALGWLKGAELADVRTASTLPAGTSASITYVFGVALTPDELAQWLPAVSRLGASHSVDQVRLYVPAGTRTVDLALPSGGSYTVGTTTLNPDALIKTAFQAVSRQPWVAWGGGGNTDLPEDSITLQREQWQTSSVSLLPLVRSFFVNPQGLTRIEENAETVLWTDGSRAVQWNGRTNTLVYADPNPVNQNTPDQGISAMISFLQSHGGTPANTIVQENELLSSVDGATNYTFRTYVNGYPVVGTAGAYALDWLDGGAAQYQRPLTNLVKQVGEASVRILPEREVAAILSQFIPKSSLSSLNVELGYAVQPDGQGQVTLEPVFEVTQNGTEVAQIDAVTGVILKGGSAS</sequence>
<feature type="domain" description="Regulatory protein YycH" evidence="1">
    <location>
        <begin position="197"/>
        <end position="407"/>
    </location>
</feature>
<organism evidence="2 3">
    <name type="scientific">Alicyclobacillus cycloheptanicus</name>
    <dbReference type="NCBI Taxonomy" id="1457"/>
    <lineage>
        <taxon>Bacteria</taxon>
        <taxon>Bacillati</taxon>
        <taxon>Bacillota</taxon>
        <taxon>Bacilli</taxon>
        <taxon>Bacillales</taxon>
        <taxon>Alicyclobacillaceae</taxon>
        <taxon>Alicyclobacillus</taxon>
    </lineage>
</organism>
<proteinExistence type="predicted"/>
<dbReference type="RefSeq" id="WP_274457171.1">
    <property type="nucleotide sequence ID" value="NZ_CP067097.1"/>
</dbReference>
<evidence type="ECO:0000313" key="2">
    <source>
        <dbReference type="EMBL" id="MDQ0190923.1"/>
    </source>
</evidence>
<dbReference type="InterPro" id="IPR009996">
    <property type="entry name" value="YycH"/>
</dbReference>
<dbReference type="Pfam" id="PF07435">
    <property type="entry name" value="YycH"/>
    <property type="match status" value="1"/>
</dbReference>
<keyword evidence="3" id="KW-1185">Reference proteome</keyword>
<dbReference type="Gene3D" id="3.30.310.160">
    <property type="entry name" value="YycH protein, domain 2"/>
    <property type="match status" value="1"/>
</dbReference>
<name>A0ABT9XMH3_9BACL</name>
<accession>A0ABT9XMH3</accession>